<evidence type="ECO:0000313" key="4">
    <source>
        <dbReference type="EMBL" id="KAF1022832.1"/>
    </source>
</evidence>
<evidence type="ECO:0000313" key="5">
    <source>
        <dbReference type="Proteomes" id="UP000490535"/>
    </source>
</evidence>
<dbReference type="Pfam" id="PF08719">
    <property type="entry name" value="NADAR"/>
    <property type="match status" value="1"/>
</dbReference>
<dbReference type="Proteomes" id="UP000490535">
    <property type="component" value="Unassembled WGS sequence"/>
</dbReference>
<evidence type="ECO:0000256" key="2">
    <source>
        <dbReference type="ARBA" id="ARBA00000751"/>
    </source>
</evidence>
<dbReference type="EMBL" id="WNDP01000086">
    <property type="protein sequence ID" value="KAF1022832.1"/>
    <property type="molecule type" value="Genomic_DNA"/>
</dbReference>
<evidence type="ECO:0000256" key="1">
    <source>
        <dbReference type="ARBA" id="ARBA00000022"/>
    </source>
</evidence>
<dbReference type="GO" id="GO:0016798">
    <property type="term" value="F:hydrolase activity, acting on glycosyl bonds"/>
    <property type="evidence" value="ECO:0007669"/>
    <property type="project" value="UniProtKB-KW"/>
</dbReference>
<proteinExistence type="predicted"/>
<name>A0A833UM10_ACIBZ</name>
<keyword evidence="4" id="KW-0326">Glycosidase</keyword>
<dbReference type="InterPro" id="IPR012816">
    <property type="entry name" value="NADAR"/>
</dbReference>
<dbReference type="InterPro" id="IPR037238">
    <property type="entry name" value="YbiA-like_sf"/>
</dbReference>
<organism evidence="4 5">
    <name type="scientific">Acinetobacter bereziniae</name>
    <name type="common">Acinetobacter genomosp. 10</name>
    <dbReference type="NCBI Taxonomy" id="106648"/>
    <lineage>
        <taxon>Bacteria</taxon>
        <taxon>Pseudomonadati</taxon>
        <taxon>Pseudomonadota</taxon>
        <taxon>Gammaproteobacteria</taxon>
        <taxon>Moraxellales</taxon>
        <taxon>Moraxellaceae</taxon>
        <taxon>Acinetobacter</taxon>
    </lineage>
</organism>
<accession>A0A833UM10</accession>
<dbReference type="CDD" id="cd15457">
    <property type="entry name" value="NADAR"/>
    <property type="match status" value="1"/>
</dbReference>
<dbReference type="AlphaFoldDB" id="A0A833UM10"/>
<keyword evidence="4" id="KW-0378">Hydrolase</keyword>
<evidence type="ECO:0000259" key="3">
    <source>
        <dbReference type="Pfam" id="PF08719"/>
    </source>
</evidence>
<comment type="catalytic activity">
    <reaction evidence="2">
        <text>2,5-diamino-6-hydroxy-4-(5-phosphoribosylamino)-pyrimidine + H2O = 2,5,6-triamino-4-hydroxypyrimidine + D-ribose 5-phosphate</text>
        <dbReference type="Rhea" id="RHEA:23436"/>
        <dbReference type="ChEBI" id="CHEBI:15377"/>
        <dbReference type="ChEBI" id="CHEBI:58614"/>
        <dbReference type="ChEBI" id="CHEBI:78346"/>
        <dbReference type="ChEBI" id="CHEBI:137796"/>
    </reaction>
</comment>
<feature type="domain" description="NADAR" evidence="3">
    <location>
        <begin position="25"/>
        <end position="182"/>
    </location>
</feature>
<reference evidence="5" key="1">
    <citation type="journal article" date="2020" name="MBio">
        <title>Horizontal gene transfer to a defensive symbiont with a reduced genome amongst a multipartite beetle microbiome.</title>
        <authorList>
            <person name="Waterworth S.C."/>
            <person name="Florez L.V."/>
            <person name="Rees E.R."/>
            <person name="Hertweck C."/>
            <person name="Kaltenpoth M."/>
            <person name="Kwan J.C."/>
        </authorList>
    </citation>
    <scope>NUCLEOTIDE SEQUENCE [LARGE SCALE GENOMIC DNA]</scope>
</reference>
<dbReference type="SUPFAM" id="SSF143990">
    <property type="entry name" value="YbiA-like"/>
    <property type="match status" value="1"/>
</dbReference>
<comment type="caution">
    <text evidence="4">The sequence shown here is derived from an EMBL/GenBank/DDBJ whole genome shotgun (WGS) entry which is preliminary data.</text>
</comment>
<dbReference type="Gene3D" id="1.10.357.40">
    <property type="entry name" value="YbiA-like"/>
    <property type="match status" value="1"/>
</dbReference>
<protein>
    <submittedName>
        <fullName evidence="4">N-glycosidase</fullName>
    </submittedName>
</protein>
<dbReference type="NCBIfam" id="TIGR02464">
    <property type="entry name" value="ribofla_fusion"/>
    <property type="match status" value="1"/>
</dbReference>
<sequence length="182" mass="20873">MSDSKFLVTLQEQVKRGQKYSYLCFWGHTQKVQGKVDKSCLSQWFPAKFEIDGVAYQSTEQYMMAQKAKLFKDEAIFQKILQTDDPKKIKALGRMVQNYQDDVWGTHRYEIVVQGNLAKFSQNKDLQQFLQGCSEQIIVEASPVDQVWGIGLAADHSDATDPLKWKGLNLLGFALMDVRKQL</sequence>
<comment type="catalytic activity">
    <reaction evidence="1">
        <text>5-amino-6-(5-phospho-D-ribosylamino)uracil + H2O = 5,6-diaminouracil + D-ribose 5-phosphate</text>
        <dbReference type="Rhea" id="RHEA:55020"/>
        <dbReference type="ChEBI" id="CHEBI:15377"/>
        <dbReference type="ChEBI" id="CHEBI:46252"/>
        <dbReference type="ChEBI" id="CHEBI:58453"/>
        <dbReference type="ChEBI" id="CHEBI:78346"/>
    </reaction>
</comment>
<gene>
    <name evidence="4" type="ORF">GAK29_03089</name>
</gene>